<organism evidence="2 3">
    <name type="scientific">Cellulosilyticum lentocellum (strain ATCC 49066 / DSM 5427 / NCIMB 11756 / RHM5)</name>
    <name type="common">Clostridium lentocellum</name>
    <dbReference type="NCBI Taxonomy" id="642492"/>
    <lineage>
        <taxon>Bacteria</taxon>
        <taxon>Bacillati</taxon>
        <taxon>Bacillota</taxon>
        <taxon>Clostridia</taxon>
        <taxon>Lachnospirales</taxon>
        <taxon>Cellulosilyticaceae</taxon>
        <taxon>Cellulosilyticum</taxon>
    </lineage>
</organism>
<dbReference type="HOGENOM" id="CLU_1040893_0_0_9"/>
<accession>F2JL09</accession>
<evidence type="ECO:0000313" key="2">
    <source>
        <dbReference type="EMBL" id="ADZ84550.1"/>
    </source>
</evidence>
<dbReference type="Proteomes" id="UP000008467">
    <property type="component" value="Chromosome"/>
</dbReference>
<feature type="transmembrane region" description="Helical" evidence="1">
    <location>
        <begin position="236"/>
        <end position="266"/>
    </location>
</feature>
<name>F2JL09_CELLD</name>
<dbReference type="STRING" id="642492.Clole_2851"/>
<keyword evidence="1" id="KW-0472">Membrane</keyword>
<dbReference type="AlphaFoldDB" id="F2JL09"/>
<feature type="transmembrane region" description="Helical" evidence="1">
    <location>
        <begin position="91"/>
        <end position="111"/>
    </location>
</feature>
<dbReference type="KEGG" id="cle:Clole_2851"/>
<keyword evidence="1" id="KW-0812">Transmembrane</keyword>
<keyword evidence="1" id="KW-1133">Transmembrane helix</keyword>
<evidence type="ECO:0000313" key="3">
    <source>
        <dbReference type="Proteomes" id="UP000008467"/>
    </source>
</evidence>
<feature type="transmembrane region" description="Helical" evidence="1">
    <location>
        <begin position="206"/>
        <end position="224"/>
    </location>
</feature>
<feature type="transmembrane region" description="Helical" evidence="1">
    <location>
        <begin position="117"/>
        <end position="143"/>
    </location>
</feature>
<proteinExistence type="predicted"/>
<reference evidence="2 3" key="1">
    <citation type="journal article" date="2011" name="J. Bacteriol.">
        <title>Complete genome sequence of the cellulose-degrading bacterium Cellulosilyticum lentocellum.</title>
        <authorList>
            <consortium name="US DOE Joint Genome Institute"/>
            <person name="Miller D.A."/>
            <person name="Suen G."/>
            <person name="Bruce D."/>
            <person name="Copeland A."/>
            <person name="Cheng J.F."/>
            <person name="Detter C."/>
            <person name="Goodwin L.A."/>
            <person name="Han C.S."/>
            <person name="Hauser L.J."/>
            <person name="Land M.L."/>
            <person name="Lapidus A."/>
            <person name="Lucas S."/>
            <person name="Meincke L."/>
            <person name="Pitluck S."/>
            <person name="Tapia R."/>
            <person name="Teshima H."/>
            <person name="Woyke T."/>
            <person name="Fox B.G."/>
            <person name="Angert E.R."/>
            <person name="Currie C.R."/>
        </authorList>
    </citation>
    <scope>NUCLEOTIDE SEQUENCE [LARGE SCALE GENOMIC DNA]</scope>
    <source>
        <strain evidence="3">ATCC 49066 / DSM 5427 / NCIMB 11756 / RHM5</strain>
    </source>
</reference>
<feature type="transmembrane region" description="Helical" evidence="1">
    <location>
        <begin position="14"/>
        <end position="37"/>
    </location>
</feature>
<keyword evidence="3" id="KW-1185">Reference proteome</keyword>
<dbReference type="RefSeq" id="WP_013657831.1">
    <property type="nucleotide sequence ID" value="NC_015275.1"/>
</dbReference>
<evidence type="ECO:0000256" key="1">
    <source>
        <dbReference type="SAM" id="Phobius"/>
    </source>
</evidence>
<sequence length="267" mass="30207">MLATDAIGLSVFRLFWPILLISIVFLVLVILLMKYLLNKCNESYEEYEIPPVDSFKQYLSIPQLVIKLGIWPRSTIKEGKITSYSQESYQLFLYVGGTLVTIVIALFNKAYSSVLDFGIALIFTPIFIALGKWLYIGGATIMFRYVGGIRLSYEEGKEVFSTVFLFHYAINLLFGIIGAVLCFISGVDRTLFYLGSYSKIDNFKDIVIFIWTLIIYYLLMKYRYNLSGKSSVGKIILIGLVCIGLLIVCVVIFSLIAACIMGPNIWI</sequence>
<dbReference type="EMBL" id="CP002582">
    <property type="protein sequence ID" value="ADZ84550.1"/>
    <property type="molecule type" value="Genomic_DNA"/>
</dbReference>
<feature type="transmembrane region" description="Helical" evidence="1">
    <location>
        <begin position="164"/>
        <end position="186"/>
    </location>
</feature>
<protein>
    <submittedName>
        <fullName evidence="2">Uncharacterized protein</fullName>
    </submittedName>
</protein>
<gene>
    <name evidence="2" type="ordered locus">Clole_2851</name>
</gene>